<evidence type="ECO:0000313" key="4">
    <source>
        <dbReference type="Proteomes" id="UP000693946"/>
    </source>
</evidence>
<reference evidence="3 4" key="1">
    <citation type="journal article" date="2021" name="Sci. Rep.">
        <title>Chromosome anchoring in Senegalese sole (Solea senegalensis) reveals sex-associated markers and genome rearrangements in flatfish.</title>
        <authorList>
            <person name="Guerrero-Cozar I."/>
            <person name="Gomez-Garrido J."/>
            <person name="Berbel C."/>
            <person name="Martinez-Blanch J.F."/>
            <person name="Alioto T."/>
            <person name="Claros M.G."/>
            <person name="Gagnaire P.A."/>
            <person name="Manchado M."/>
        </authorList>
    </citation>
    <scope>NUCLEOTIDE SEQUENCE [LARGE SCALE GENOMIC DNA]</scope>
    <source>
        <strain evidence="3">Sse05_10M</strain>
    </source>
</reference>
<sequence>MRGLMLLFLLGLVVAVMSTRWPPGSRSPLRDDVLNVTEVTEDSEIVKPPQPTPPKYVWFPLENTGGFPPEENATVLEEALNTTSSNTTLPQQPTDKPVTEDTEN</sequence>
<evidence type="ECO:0000256" key="2">
    <source>
        <dbReference type="SAM" id="SignalP"/>
    </source>
</evidence>
<protein>
    <submittedName>
        <fullName evidence="3">Uncharacterized protein</fullName>
    </submittedName>
</protein>
<name>A0AAV6T2R6_SOLSE</name>
<evidence type="ECO:0000256" key="1">
    <source>
        <dbReference type="SAM" id="MobiDB-lite"/>
    </source>
</evidence>
<feature type="chain" id="PRO_5043462272" evidence="2">
    <location>
        <begin position="16"/>
        <end position="104"/>
    </location>
</feature>
<feature type="compositionally biased region" description="Polar residues" evidence="1">
    <location>
        <begin position="80"/>
        <end position="94"/>
    </location>
</feature>
<comment type="caution">
    <text evidence="3">The sequence shown here is derived from an EMBL/GenBank/DDBJ whole genome shotgun (WGS) entry which is preliminary data.</text>
</comment>
<gene>
    <name evidence="3" type="ORF">JOB18_002839</name>
</gene>
<proteinExistence type="predicted"/>
<accession>A0AAV6T2R6</accession>
<feature type="signal peptide" evidence="2">
    <location>
        <begin position="1"/>
        <end position="15"/>
    </location>
</feature>
<dbReference type="AlphaFoldDB" id="A0AAV6T2R6"/>
<dbReference type="Proteomes" id="UP000693946">
    <property type="component" value="Linkage Group LG1"/>
</dbReference>
<keyword evidence="2" id="KW-0732">Signal</keyword>
<evidence type="ECO:0000313" key="3">
    <source>
        <dbReference type="EMBL" id="KAG7523763.1"/>
    </source>
</evidence>
<keyword evidence="4" id="KW-1185">Reference proteome</keyword>
<organism evidence="3 4">
    <name type="scientific">Solea senegalensis</name>
    <name type="common">Senegalese sole</name>
    <dbReference type="NCBI Taxonomy" id="28829"/>
    <lineage>
        <taxon>Eukaryota</taxon>
        <taxon>Metazoa</taxon>
        <taxon>Chordata</taxon>
        <taxon>Craniata</taxon>
        <taxon>Vertebrata</taxon>
        <taxon>Euteleostomi</taxon>
        <taxon>Actinopterygii</taxon>
        <taxon>Neopterygii</taxon>
        <taxon>Teleostei</taxon>
        <taxon>Neoteleostei</taxon>
        <taxon>Acanthomorphata</taxon>
        <taxon>Carangaria</taxon>
        <taxon>Pleuronectiformes</taxon>
        <taxon>Pleuronectoidei</taxon>
        <taxon>Soleidae</taxon>
        <taxon>Solea</taxon>
    </lineage>
</organism>
<dbReference type="EMBL" id="JAGKHQ010000001">
    <property type="protein sequence ID" value="KAG7523763.1"/>
    <property type="molecule type" value="Genomic_DNA"/>
</dbReference>
<feature type="region of interest" description="Disordered" evidence="1">
    <location>
        <begin position="80"/>
        <end position="104"/>
    </location>
</feature>